<keyword evidence="4" id="KW-1185">Reference proteome</keyword>
<evidence type="ECO:0000256" key="2">
    <source>
        <dbReference type="SAM" id="Phobius"/>
    </source>
</evidence>
<protein>
    <submittedName>
        <fullName evidence="3">Uncharacterized protein</fullName>
    </submittedName>
</protein>
<reference evidence="3" key="2">
    <citation type="submission" date="2023-06" db="EMBL/GenBank/DDBJ databases">
        <authorList>
            <consortium name="Lawrence Berkeley National Laboratory"/>
            <person name="Mondo S.J."/>
            <person name="Hensen N."/>
            <person name="Bonometti L."/>
            <person name="Westerberg I."/>
            <person name="Brannstrom I.O."/>
            <person name="Guillou S."/>
            <person name="Cros-Aarteil S."/>
            <person name="Calhoun S."/>
            <person name="Haridas S."/>
            <person name="Kuo A."/>
            <person name="Pangilinan J."/>
            <person name="Riley R."/>
            <person name="Labutti K."/>
            <person name="Andreopoulos B."/>
            <person name="Lipzen A."/>
            <person name="Chen C."/>
            <person name="Yanf M."/>
            <person name="Daum C."/>
            <person name="Ng V."/>
            <person name="Clum A."/>
            <person name="Steindorff A."/>
            <person name="Ohm R."/>
            <person name="Martin F."/>
            <person name="Silar P."/>
            <person name="Natvig D."/>
            <person name="Lalanne C."/>
            <person name="Gautier V."/>
            <person name="Ament-Velasquez S.L."/>
            <person name="Kruys A."/>
            <person name="Hutchinson M.I."/>
            <person name="Powell A.J."/>
            <person name="Barry K."/>
            <person name="Miller A.N."/>
            <person name="Grigoriev I.V."/>
            <person name="Debuchy R."/>
            <person name="Gladieux P."/>
            <person name="Thoren M.H."/>
            <person name="Johannesson H."/>
        </authorList>
    </citation>
    <scope>NUCLEOTIDE SEQUENCE</scope>
    <source>
        <strain evidence="3">PSN324</strain>
    </source>
</reference>
<reference evidence="3" key="1">
    <citation type="journal article" date="2023" name="Mol. Phylogenet. Evol.">
        <title>Genome-scale phylogeny and comparative genomics of the fungal order Sordariales.</title>
        <authorList>
            <person name="Hensen N."/>
            <person name="Bonometti L."/>
            <person name="Westerberg I."/>
            <person name="Brannstrom I.O."/>
            <person name="Guillou S."/>
            <person name="Cros-Aarteil S."/>
            <person name="Calhoun S."/>
            <person name="Haridas S."/>
            <person name="Kuo A."/>
            <person name="Mondo S."/>
            <person name="Pangilinan J."/>
            <person name="Riley R."/>
            <person name="LaButti K."/>
            <person name="Andreopoulos B."/>
            <person name="Lipzen A."/>
            <person name="Chen C."/>
            <person name="Yan M."/>
            <person name="Daum C."/>
            <person name="Ng V."/>
            <person name="Clum A."/>
            <person name="Steindorff A."/>
            <person name="Ohm R.A."/>
            <person name="Martin F."/>
            <person name="Silar P."/>
            <person name="Natvig D.O."/>
            <person name="Lalanne C."/>
            <person name="Gautier V."/>
            <person name="Ament-Velasquez S.L."/>
            <person name="Kruys A."/>
            <person name="Hutchinson M.I."/>
            <person name="Powell A.J."/>
            <person name="Barry K."/>
            <person name="Miller A.N."/>
            <person name="Grigoriev I.V."/>
            <person name="Debuchy R."/>
            <person name="Gladieux P."/>
            <person name="Hiltunen Thoren M."/>
            <person name="Johannesson H."/>
        </authorList>
    </citation>
    <scope>NUCLEOTIDE SEQUENCE</scope>
    <source>
        <strain evidence="3">PSN324</strain>
    </source>
</reference>
<feature type="compositionally biased region" description="Acidic residues" evidence="1">
    <location>
        <begin position="90"/>
        <end position="102"/>
    </location>
</feature>
<keyword evidence="2" id="KW-0472">Membrane</keyword>
<name>A0AAV9HHS9_9PEZI</name>
<comment type="caution">
    <text evidence="3">The sequence shown here is derived from an EMBL/GenBank/DDBJ whole genome shotgun (WGS) entry which is preliminary data.</text>
</comment>
<accession>A0AAV9HHS9</accession>
<organism evidence="3 4">
    <name type="scientific">Cladorrhinum samala</name>
    <dbReference type="NCBI Taxonomy" id="585594"/>
    <lineage>
        <taxon>Eukaryota</taxon>
        <taxon>Fungi</taxon>
        <taxon>Dikarya</taxon>
        <taxon>Ascomycota</taxon>
        <taxon>Pezizomycotina</taxon>
        <taxon>Sordariomycetes</taxon>
        <taxon>Sordariomycetidae</taxon>
        <taxon>Sordariales</taxon>
        <taxon>Podosporaceae</taxon>
        <taxon>Cladorrhinum</taxon>
    </lineage>
</organism>
<evidence type="ECO:0000313" key="3">
    <source>
        <dbReference type="EMBL" id="KAK4460234.1"/>
    </source>
</evidence>
<feature type="compositionally biased region" description="Basic and acidic residues" evidence="1">
    <location>
        <begin position="114"/>
        <end position="124"/>
    </location>
</feature>
<keyword evidence="2" id="KW-1133">Transmembrane helix</keyword>
<keyword evidence="2" id="KW-0812">Transmembrane</keyword>
<gene>
    <name evidence="3" type="ORF">QBC42DRAFT_272925</name>
</gene>
<feature type="compositionally biased region" description="Acidic residues" evidence="1">
    <location>
        <begin position="127"/>
        <end position="136"/>
    </location>
</feature>
<proteinExistence type="predicted"/>
<sequence length="142" mass="15912">MGNTFSAVKTLIVPAIISLIIFLISTFVIVPLWRRYRNRYSQYLPLDTISNQTMSLRARMQSAITNFLISSTWRARMPDSVVVAGRGSFDSDDGEELGDVDEAATGRTNSNEIDSTRRLSRDLEQGFIDDSDEEAEVTGRGR</sequence>
<evidence type="ECO:0000313" key="4">
    <source>
        <dbReference type="Proteomes" id="UP001321749"/>
    </source>
</evidence>
<dbReference type="Proteomes" id="UP001321749">
    <property type="component" value="Unassembled WGS sequence"/>
</dbReference>
<dbReference type="AlphaFoldDB" id="A0AAV9HHS9"/>
<evidence type="ECO:0000256" key="1">
    <source>
        <dbReference type="SAM" id="MobiDB-lite"/>
    </source>
</evidence>
<feature type="region of interest" description="Disordered" evidence="1">
    <location>
        <begin position="86"/>
        <end position="142"/>
    </location>
</feature>
<dbReference type="EMBL" id="MU865017">
    <property type="protein sequence ID" value="KAK4460234.1"/>
    <property type="molecule type" value="Genomic_DNA"/>
</dbReference>
<feature type="transmembrane region" description="Helical" evidence="2">
    <location>
        <begin position="12"/>
        <end position="33"/>
    </location>
</feature>